<evidence type="ECO:0008006" key="4">
    <source>
        <dbReference type="Google" id="ProtNLM"/>
    </source>
</evidence>
<evidence type="ECO:0000313" key="2">
    <source>
        <dbReference type="EMBL" id="CAF3508775.1"/>
    </source>
</evidence>
<proteinExistence type="predicted"/>
<gene>
    <name evidence="2" type="ORF">FME351_LOCUS17241</name>
</gene>
<dbReference type="EMBL" id="CAJNYU010002133">
    <property type="protein sequence ID" value="CAF3508775.1"/>
    <property type="molecule type" value="Genomic_DNA"/>
</dbReference>
<reference evidence="2" key="1">
    <citation type="submission" date="2021-02" db="EMBL/GenBank/DDBJ databases">
        <authorList>
            <person name="Nowell W R."/>
        </authorList>
    </citation>
    <scope>NUCLEOTIDE SEQUENCE</scope>
</reference>
<sequence length="171" mass="19473">MDTIHKSNSKRTGNILLAKNKEIYDIGDDADSDLNSEYDLIVTESDDTSTNEHISEESDSSNSDIDQSDIPIDIQPETLQKVGVTWSKHSVLVKDRISAANIMKQKPGAITTILDEIILHTNHYAERYFYQTQRLRQGSNTMKFNSLQWKPLDRIELESFIGLLNDTLMLL</sequence>
<feature type="region of interest" description="Disordered" evidence="1">
    <location>
        <begin position="42"/>
        <end position="69"/>
    </location>
</feature>
<dbReference type="AlphaFoldDB" id="A0A818HS06"/>
<feature type="compositionally biased region" description="Low complexity" evidence="1">
    <location>
        <begin position="60"/>
        <end position="69"/>
    </location>
</feature>
<name>A0A818HS06_9BILA</name>
<comment type="caution">
    <text evidence="2">The sequence shown here is derived from an EMBL/GenBank/DDBJ whole genome shotgun (WGS) entry which is preliminary data.</text>
</comment>
<organism evidence="2 3">
    <name type="scientific">Rotaria socialis</name>
    <dbReference type="NCBI Taxonomy" id="392032"/>
    <lineage>
        <taxon>Eukaryota</taxon>
        <taxon>Metazoa</taxon>
        <taxon>Spiralia</taxon>
        <taxon>Gnathifera</taxon>
        <taxon>Rotifera</taxon>
        <taxon>Eurotatoria</taxon>
        <taxon>Bdelloidea</taxon>
        <taxon>Philodinida</taxon>
        <taxon>Philodinidae</taxon>
        <taxon>Rotaria</taxon>
    </lineage>
</organism>
<evidence type="ECO:0000313" key="3">
    <source>
        <dbReference type="Proteomes" id="UP000663869"/>
    </source>
</evidence>
<dbReference type="Proteomes" id="UP000663869">
    <property type="component" value="Unassembled WGS sequence"/>
</dbReference>
<accession>A0A818HS06</accession>
<evidence type="ECO:0000256" key="1">
    <source>
        <dbReference type="SAM" id="MobiDB-lite"/>
    </source>
</evidence>
<protein>
    <recommendedName>
        <fullName evidence="4">PiggyBac transposable element-derived protein domain-containing protein</fullName>
    </recommendedName>
</protein>